<keyword evidence="1" id="KW-0812">Transmembrane</keyword>
<keyword evidence="1" id="KW-1133">Transmembrane helix</keyword>
<feature type="transmembrane region" description="Helical" evidence="1">
    <location>
        <begin position="42"/>
        <end position="64"/>
    </location>
</feature>
<feature type="transmembrane region" description="Helical" evidence="1">
    <location>
        <begin position="6"/>
        <end position="30"/>
    </location>
</feature>
<feature type="transmembrane region" description="Helical" evidence="1">
    <location>
        <begin position="311"/>
        <end position="330"/>
    </location>
</feature>
<gene>
    <name evidence="2" type="ORF">AZI85_16010</name>
</gene>
<organism evidence="2 3">
    <name type="scientific">Bdellovibrio bacteriovorus</name>
    <dbReference type="NCBI Taxonomy" id="959"/>
    <lineage>
        <taxon>Bacteria</taxon>
        <taxon>Pseudomonadati</taxon>
        <taxon>Bdellovibrionota</taxon>
        <taxon>Bdellovibrionia</taxon>
        <taxon>Bdellovibrionales</taxon>
        <taxon>Pseudobdellovibrionaceae</taxon>
        <taxon>Bdellovibrio</taxon>
    </lineage>
</organism>
<feature type="transmembrane region" description="Helical" evidence="1">
    <location>
        <begin position="70"/>
        <end position="89"/>
    </location>
</feature>
<dbReference type="AlphaFoldDB" id="A0A150WTQ2"/>
<feature type="transmembrane region" description="Helical" evidence="1">
    <location>
        <begin position="269"/>
        <end position="299"/>
    </location>
</feature>
<dbReference type="EMBL" id="LUKF01000005">
    <property type="protein sequence ID" value="KYG69897.1"/>
    <property type="molecule type" value="Genomic_DNA"/>
</dbReference>
<feature type="transmembrane region" description="Helical" evidence="1">
    <location>
        <begin position="199"/>
        <end position="217"/>
    </location>
</feature>
<evidence type="ECO:0000256" key="1">
    <source>
        <dbReference type="SAM" id="Phobius"/>
    </source>
</evidence>
<dbReference type="Proteomes" id="UP000075391">
    <property type="component" value="Unassembled WGS sequence"/>
</dbReference>
<accession>A0A150WTQ2</accession>
<reference evidence="2 3" key="1">
    <citation type="submission" date="2016-03" db="EMBL/GenBank/DDBJ databases">
        <authorList>
            <person name="Ploux O."/>
        </authorList>
    </citation>
    <scope>NUCLEOTIDE SEQUENCE [LARGE SCALE GENOMIC DNA]</scope>
    <source>
        <strain evidence="2 3">BER2</strain>
    </source>
</reference>
<protein>
    <recommendedName>
        <fullName evidence="4">Glycosyltransferase RgtA/B/C/D-like domain-containing protein</fullName>
    </recommendedName>
</protein>
<evidence type="ECO:0000313" key="3">
    <source>
        <dbReference type="Proteomes" id="UP000075391"/>
    </source>
</evidence>
<keyword evidence="1" id="KW-0472">Membrane</keyword>
<evidence type="ECO:0000313" key="2">
    <source>
        <dbReference type="EMBL" id="KYG69897.1"/>
    </source>
</evidence>
<feature type="transmembrane region" description="Helical" evidence="1">
    <location>
        <begin position="246"/>
        <end position="262"/>
    </location>
</feature>
<feature type="transmembrane region" description="Helical" evidence="1">
    <location>
        <begin position="451"/>
        <end position="471"/>
    </location>
</feature>
<feature type="transmembrane region" description="Helical" evidence="1">
    <location>
        <begin position="382"/>
        <end position="401"/>
    </location>
</feature>
<dbReference type="RefSeq" id="WP_063243109.1">
    <property type="nucleotide sequence ID" value="NZ_LUKF01000005.1"/>
</dbReference>
<sequence length="787" mass="87552">MTEVSALDIAFFIGVLLSSSILGVLVSACLPWKTSIPQKGVIAFGLTLAPFICGILSISVLLILPGASQATHVATIFGAIFILGATLAISRRAKIRPPATLKKSFQLDTLFIAFFFISILLIYDSLTLPLTQNDALEYATVGREIFFKRTLHFYPLLDTTQSVSGFYAPWTHPPFYVAQIYFTQVLQGHADFPGLMRLLAPWMLIVTSALLSSLVTGKSDKGRLTGLLFITTPLIYLGANSSLIDMLPISGACLVFASILYLRDSLAKWIVVGILMGITLWTHSQALLLVPIFLGVISLEKILQRKWIEAAYAPAVVLTVSLLVGFYPYLKNFRLFGSFISDSPPVVSLKFLHWDEYFFLARGIDTFTSQIQYGLLKGWSNLASYGVLFWLAAAGTVFFILSFKNKKNPASAYSDESAPSLLSGIILITYHTGVILSILLGLNIMIKNDRYLLLISPFAAVLGGYALFLVSNSLKNRLPLPRLINPIIAAGFCLQGWLYHIYRERSFPAGEKTEYTERLKSRPEYNLIFTAKDSMPKNAIVYTTKPADLYYSDRRMITHTDPSLISFYNSKTAEEGYSALLNLGITHIHQPDFLLPTVIYSPLLQIMANPKMSTLQESFSGHQVYKLEPAARLMAFESVSFMPASSSWKQDTGIDFGGSKSFAYLKLDDAIFSGENVETRSLFQKELKTTISSPILHLTDRQRMSKEIRISLTLRGQAYVKLWLTKISGNKEDRILLGDLTLADTDLQFQRRETIASDAQAIIVSIDQMGASTLSIEKITIDFYEEN</sequence>
<dbReference type="OrthoDB" id="8897807at2"/>
<name>A0A150WTQ2_BDEBC</name>
<evidence type="ECO:0008006" key="4">
    <source>
        <dbReference type="Google" id="ProtNLM"/>
    </source>
</evidence>
<proteinExistence type="predicted"/>
<comment type="caution">
    <text evidence="2">The sequence shown here is derived from an EMBL/GenBank/DDBJ whole genome shotgun (WGS) entry which is preliminary data.</text>
</comment>
<feature type="transmembrane region" description="Helical" evidence="1">
    <location>
        <begin position="421"/>
        <end position="444"/>
    </location>
</feature>
<feature type="transmembrane region" description="Helical" evidence="1">
    <location>
        <begin position="224"/>
        <end position="240"/>
    </location>
</feature>
<feature type="transmembrane region" description="Helical" evidence="1">
    <location>
        <begin position="110"/>
        <end position="128"/>
    </location>
</feature>